<reference evidence="7 8" key="1">
    <citation type="journal article" date="2018" name="ISME J.">
        <title>Endosymbiont genomes yield clues of tubeworm success.</title>
        <authorList>
            <person name="Li Y."/>
            <person name="Liles M.R."/>
            <person name="Halanych K.M."/>
        </authorList>
    </citation>
    <scope>NUCLEOTIDE SEQUENCE [LARGE SCALE GENOMIC DNA]</scope>
    <source>
        <strain evidence="7">A1464</strain>
    </source>
</reference>
<evidence type="ECO:0000313" key="8">
    <source>
        <dbReference type="Proteomes" id="UP000254266"/>
    </source>
</evidence>
<dbReference type="NCBIfam" id="TIGR00765">
    <property type="entry name" value="yihY_not_rbn"/>
    <property type="match status" value="1"/>
</dbReference>
<dbReference type="PANTHER" id="PTHR30213">
    <property type="entry name" value="INNER MEMBRANE PROTEIN YHJD"/>
    <property type="match status" value="1"/>
</dbReference>
<dbReference type="GO" id="GO:0005886">
    <property type="term" value="C:plasma membrane"/>
    <property type="evidence" value="ECO:0007669"/>
    <property type="project" value="UniProtKB-SubCell"/>
</dbReference>
<keyword evidence="5 6" id="KW-0472">Membrane</keyword>
<feature type="transmembrane region" description="Helical" evidence="6">
    <location>
        <begin position="86"/>
        <end position="106"/>
    </location>
</feature>
<protein>
    <submittedName>
        <fullName evidence="7">Uncharacterized protein</fullName>
    </submittedName>
</protein>
<organism evidence="7 8">
    <name type="scientific">endosymbiont of Galathealinum brachiosum</name>
    <dbReference type="NCBI Taxonomy" id="2200906"/>
    <lineage>
        <taxon>Bacteria</taxon>
        <taxon>Pseudomonadati</taxon>
        <taxon>Pseudomonadota</taxon>
        <taxon>Gammaproteobacteria</taxon>
        <taxon>sulfur-oxidizing symbionts</taxon>
    </lineage>
</organism>
<evidence type="ECO:0000313" key="7">
    <source>
        <dbReference type="EMBL" id="RDH82285.1"/>
    </source>
</evidence>
<accession>A0A370DBM4</accession>
<dbReference type="PIRSF" id="PIRSF035875">
    <property type="entry name" value="RNase_BN"/>
    <property type="match status" value="1"/>
</dbReference>
<keyword evidence="8" id="KW-1185">Reference proteome</keyword>
<evidence type="ECO:0000256" key="2">
    <source>
        <dbReference type="ARBA" id="ARBA00022475"/>
    </source>
</evidence>
<proteinExistence type="predicted"/>
<dbReference type="PANTHER" id="PTHR30213:SF0">
    <property type="entry name" value="UPF0761 MEMBRANE PROTEIN YIHY"/>
    <property type="match status" value="1"/>
</dbReference>
<evidence type="ECO:0000256" key="5">
    <source>
        <dbReference type="ARBA" id="ARBA00023136"/>
    </source>
</evidence>
<dbReference type="Proteomes" id="UP000254266">
    <property type="component" value="Unassembled WGS sequence"/>
</dbReference>
<keyword evidence="2" id="KW-1003">Cell membrane</keyword>
<keyword evidence="4 6" id="KW-1133">Transmembrane helix</keyword>
<comment type="subcellular location">
    <subcellularLocation>
        <location evidence="1">Cell membrane</location>
        <topology evidence="1">Multi-pass membrane protein</topology>
    </subcellularLocation>
</comment>
<gene>
    <name evidence="7" type="ORF">DIZ80_08270</name>
</gene>
<evidence type="ECO:0000256" key="1">
    <source>
        <dbReference type="ARBA" id="ARBA00004651"/>
    </source>
</evidence>
<sequence length="264" mass="30742">MRSKIQYWLGKLFSILDDDISFFAASLSFYSVLSIIPMLWVLFFILHQLGVFQEYFDLVKVFLVESLIPSHAETITNYLEGFMSNAGRMGSMGLVYIVFASVLFYRNYQYVVNKIFLVPNHSFLHSIATYLILAFLMPATLGVSFYLSDYIQQITGEGHSVLGEFAILSYFMIWMLFFVLFKVSPNMQINVRIALKVSFVVSLVWHVAKWMFVQYTVLNETYSTLYGSFSALLFLLIWIYLSWLLLLHGLRACYLMHCHYGKYD</sequence>
<feature type="transmembrane region" description="Helical" evidence="6">
    <location>
        <begin position="225"/>
        <end position="247"/>
    </location>
</feature>
<comment type="caution">
    <text evidence="7">The sequence shown here is derived from an EMBL/GenBank/DDBJ whole genome shotgun (WGS) entry which is preliminary data.</text>
</comment>
<dbReference type="Pfam" id="PF03631">
    <property type="entry name" value="Virul_fac_BrkB"/>
    <property type="match status" value="1"/>
</dbReference>
<evidence type="ECO:0000256" key="6">
    <source>
        <dbReference type="SAM" id="Phobius"/>
    </source>
</evidence>
<keyword evidence="3 6" id="KW-0812">Transmembrane</keyword>
<dbReference type="InterPro" id="IPR017039">
    <property type="entry name" value="Virul_fac_BrkB"/>
</dbReference>
<dbReference type="AlphaFoldDB" id="A0A370DBM4"/>
<name>A0A370DBM4_9GAMM</name>
<evidence type="ECO:0000256" key="4">
    <source>
        <dbReference type="ARBA" id="ARBA00022989"/>
    </source>
</evidence>
<feature type="transmembrane region" description="Helical" evidence="6">
    <location>
        <begin position="193"/>
        <end position="213"/>
    </location>
</feature>
<feature type="transmembrane region" description="Helical" evidence="6">
    <location>
        <begin position="127"/>
        <end position="147"/>
    </location>
</feature>
<evidence type="ECO:0000256" key="3">
    <source>
        <dbReference type="ARBA" id="ARBA00022692"/>
    </source>
</evidence>
<feature type="transmembrane region" description="Helical" evidence="6">
    <location>
        <begin position="20"/>
        <end position="46"/>
    </location>
</feature>
<dbReference type="EMBL" id="QFXC01000011">
    <property type="protein sequence ID" value="RDH82285.1"/>
    <property type="molecule type" value="Genomic_DNA"/>
</dbReference>
<feature type="transmembrane region" description="Helical" evidence="6">
    <location>
        <begin position="159"/>
        <end position="181"/>
    </location>
</feature>